<feature type="chain" id="PRO_5043140239" evidence="2">
    <location>
        <begin position="22"/>
        <end position="91"/>
    </location>
</feature>
<feature type="signal peptide" evidence="2">
    <location>
        <begin position="1"/>
        <end position="21"/>
    </location>
</feature>
<protein>
    <submittedName>
        <fullName evidence="5">Secreted protein</fullName>
    </submittedName>
</protein>
<gene>
    <name evidence="3" type="ORF">SBAD_LOCUS6226</name>
</gene>
<keyword evidence="4" id="KW-1185">Reference proteome</keyword>
<name>A0A183IRH9_9BILA</name>
<reference evidence="3 4" key="2">
    <citation type="submission" date="2018-11" db="EMBL/GenBank/DDBJ databases">
        <authorList>
            <consortium name="Pathogen Informatics"/>
        </authorList>
    </citation>
    <scope>NUCLEOTIDE SEQUENCE [LARGE SCALE GENOMIC DNA]</scope>
</reference>
<dbReference type="EMBL" id="UZAM01009582">
    <property type="protein sequence ID" value="VDP09553.1"/>
    <property type="molecule type" value="Genomic_DNA"/>
</dbReference>
<evidence type="ECO:0000256" key="2">
    <source>
        <dbReference type="SAM" id="SignalP"/>
    </source>
</evidence>
<dbReference type="AlphaFoldDB" id="A0A183IRH9"/>
<accession>A0A183IRH9</accession>
<dbReference type="WBParaSite" id="SBAD_0000646901-mRNA-1">
    <property type="protein sequence ID" value="SBAD_0000646901-mRNA-1"/>
    <property type="gene ID" value="SBAD_0000646901"/>
</dbReference>
<proteinExistence type="predicted"/>
<sequence>MRSAVAALLDATAAVAKVVAAAEAGAKPSRRPWGRNTPVGSLHLSNKPSSGVFCLVQSAVPSVDLWRRRYPSQTRHPSPPAIDWSLETGIS</sequence>
<keyword evidence="2" id="KW-0732">Signal</keyword>
<organism evidence="5">
    <name type="scientific">Soboliphyme baturini</name>
    <dbReference type="NCBI Taxonomy" id="241478"/>
    <lineage>
        <taxon>Eukaryota</taxon>
        <taxon>Metazoa</taxon>
        <taxon>Ecdysozoa</taxon>
        <taxon>Nematoda</taxon>
        <taxon>Enoplea</taxon>
        <taxon>Dorylaimia</taxon>
        <taxon>Dioctophymatida</taxon>
        <taxon>Dioctophymatoidea</taxon>
        <taxon>Soboliphymatidae</taxon>
        <taxon>Soboliphyme</taxon>
    </lineage>
</organism>
<evidence type="ECO:0000313" key="3">
    <source>
        <dbReference type="EMBL" id="VDP09553.1"/>
    </source>
</evidence>
<dbReference type="Proteomes" id="UP000270296">
    <property type="component" value="Unassembled WGS sequence"/>
</dbReference>
<feature type="region of interest" description="Disordered" evidence="1">
    <location>
        <begin position="70"/>
        <end position="91"/>
    </location>
</feature>
<evidence type="ECO:0000313" key="4">
    <source>
        <dbReference type="Proteomes" id="UP000270296"/>
    </source>
</evidence>
<evidence type="ECO:0000313" key="5">
    <source>
        <dbReference type="WBParaSite" id="SBAD_0000646901-mRNA-1"/>
    </source>
</evidence>
<reference evidence="5" key="1">
    <citation type="submission" date="2016-06" db="UniProtKB">
        <authorList>
            <consortium name="WormBaseParasite"/>
        </authorList>
    </citation>
    <scope>IDENTIFICATION</scope>
</reference>
<evidence type="ECO:0000256" key="1">
    <source>
        <dbReference type="SAM" id="MobiDB-lite"/>
    </source>
</evidence>